<sequence>MKQVNREAMIQLELAQLDLEQESNQRELRKLAEAEYDYGEIQNLEQRFYQKLMEANQGAEKQHYFVELEAEARSLQQKQRLQVEGRSEELLTEHKNLADKENQLYLERKQLLDQEVGADEWE</sequence>
<evidence type="ECO:0000313" key="2">
    <source>
        <dbReference type="EMBL" id="OUZ32931.1"/>
    </source>
</evidence>
<organism evidence="2">
    <name type="scientific">Candidatus Enterococcus dunnyi</name>
    <dbReference type="NCBI Taxonomy" id="1834192"/>
    <lineage>
        <taxon>Bacteria</taxon>
        <taxon>Bacillati</taxon>
        <taxon>Bacillota</taxon>
        <taxon>Bacilli</taxon>
        <taxon>Lactobacillales</taxon>
        <taxon>Enterococcaceae</taxon>
        <taxon>Enterococcus</taxon>
    </lineage>
</organism>
<evidence type="ECO:0000313" key="3">
    <source>
        <dbReference type="EMBL" id="WYJ93936.1"/>
    </source>
</evidence>
<evidence type="ECO:0000313" key="4">
    <source>
        <dbReference type="Proteomes" id="UP000196151"/>
    </source>
</evidence>
<evidence type="ECO:0008006" key="5">
    <source>
        <dbReference type="Google" id="ProtNLM"/>
    </source>
</evidence>
<dbReference type="InterPro" id="IPR025014">
    <property type="entry name" value="DUF3958"/>
</dbReference>
<gene>
    <name evidence="3" type="ORF">A5889_001438</name>
    <name evidence="2" type="ORF">A5889_001640</name>
</gene>
<protein>
    <recommendedName>
        <fullName evidence="5">Flagellar FliJ protein</fullName>
    </recommendedName>
</protein>
<evidence type="ECO:0000256" key="1">
    <source>
        <dbReference type="SAM" id="Coils"/>
    </source>
</evidence>
<dbReference type="EMBL" id="NIBQ01000002">
    <property type="protein sequence ID" value="OUZ32931.1"/>
    <property type="molecule type" value="Genomic_DNA"/>
</dbReference>
<name>A0A200J7X4_9ENTE</name>
<dbReference type="Proteomes" id="UP000196151">
    <property type="component" value="Chromosome"/>
</dbReference>
<dbReference type="RefSeq" id="WP_087640763.1">
    <property type="nucleotide sequence ID" value="NZ_CP147246.1"/>
</dbReference>
<keyword evidence="4" id="KW-1185">Reference proteome</keyword>
<reference evidence="3" key="2">
    <citation type="submission" date="2017-05" db="EMBL/GenBank/DDBJ databases">
        <authorList>
            <consortium name="The Broad Institute Genomics Platform"/>
            <consortium name="The Broad Institute Genomic Center for Infectious Diseases"/>
            <person name="Earl A."/>
            <person name="Manson A."/>
            <person name="Schwartman J."/>
            <person name="Gilmore M."/>
            <person name="Abouelleil A."/>
            <person name="Cao P."/>
            <person name="Chapman S."/>
            <person name="Cusick C."/>
            <person name="Shea T."/>
            <person name="Young S."/>
            <person name="Neafsey D."/>
            <person name="Nusbaum C."/>
            <person name="Birren B."/>
        </authorList>
    </citation>
    <scope>NUCLEOTIDE SEQUENCE</scope>
    <source>
        <strain evidence="3">9D6_DIV0238</strain>
    </source>
</reference>
<reference evidence="3" key="3">
    <citation type="submission" date="2024-03" db="EMBL/GenBank/DDBJ databases">
        <title>The Genome Sequence of Enterococcus sp. DIV0238c.</title>
        <authorList>
            <consortium name="The Broad Institute Genomics Platform"/>
            <consortium name="The Broad Institute Microbial Omics Core"/>
            <consortium name="The Broad Institute Genomic Center for Infectious Diseases"/>
            <person name="Earl A."/>
            <person name="Manson A."/>
            <person name="Gilmore M."/>
            <person name="Schwartman J."/>
            <person name="Shea T."/>
            <person name="Abouelleil A."/>
            <person name="Cao P."/>
            <person name="Chapman S."/>
            <person name="Cusick C."/>
            <person name="Young S."/>
            <person name="Neafsey D."/>
            <person name="Nusbaum C."/>
            <person name="Birren B."/>
        </authorList>
    </citation>
    <scope>NUCLEOTIDE SEQUENCE</scope>
    <source>
        <strain evidence="3">9D6_DIV0238</strain>
    </source>
</reference>
<dbReference type="EMBL" id="CP147246">
    <property type="protein sequence ID" value="WYJ93936.1"/>
    <property type="molecule type" value="Genomic_DNA"/>
</dbReference>
<dbReference type="AlphaFoldDB" id="A0A200J7X4"/>
<dbReference type="Pfam" id="PF13125">
    <property type="entry name" value="DUF3958"/>
    <property type="match status" value="1"/>
</dbReference>
<reference evidence="2" key="1">
    <citation type="submission" date="2017-05" db="EMBL/GenBank/DDBJ databases">
        <title>The Genome Sequence of Enterococcus sp. 9D6_DIV0238.</title>
        <authorList>
            <consortium name="The Broad Institute Genomics Platform"/>
            <consortium name="The Broad Institute Genomic Center for Infectious Diseases"/>
            <person name="Earl A."/>
            <person name="Manson A."/>
            <person name="Schwartman J."/>
            <person name="Gilmore M."/>
            <person name="Abouelleil A."/>
            <person name="Cao P."/>
            <person name="Chapman S."/>
            <person name="Cusick C."/>
            <person name="Shea T."/>
            <person name="Young S."/>
            <person name="Neafsey D."/>
            <person name="Nusbaum C."/>
            <person name="Birren B."/>
        </authorList>
    </citation>
    <scope>NUCLEOTIDE SEQUENCE [LARGE SCALE GENOMIC DNA]</scope>
    <source>
        <strain evidence="2">9D6_DIV0238</strain>
    </source>
</reference>
<accession>A0A200J7X4</accession>
<feature type="coiled-coil region" evidence="1">
    <location>
        <begin position="5"/>
        <end position="34"/>
    </location>
</feature>
<dbReference type="OrthoDB" id="2185098at2"/>
<proteinExistence type="predicted"/>
<keyword evidence="1" id="KW-0175">Coiled coil</keyword>